<evidence type="ECO:0000313" key="10">
    <source>
        <dbReference type="Proteomes" id="UP001319874"/>
    </source>
</evidence>
<evidence type="ECO:0000313" key="9">
    <source>
        <dbReference type="EMBL" id="BCZ85349.1"/>
    </source>
</evidence>
<evidence type="ECO:0000256" key="5">
    <source>
        <dbReference type="ARBA" id="ARBA00022989"/>
    </source>
</evidence>
<dbReference type="NCBIfam" id="TIGR03025">
    <property type="entry name" value="EPS_sugtrans"/>
    <property type="match status" value="1"/>
</dbReference>
<geneLocation type="plasmid" evidence="9 10">
    <name>pPT365</name>
</geneLocation>
<keyword evidence="4 7" id="KW-0812">Transmembrane</keyword>
<evidence type="ECO:0000259" key="8">
    <source>
        <dbReference type="Pfam" id="PF02397"/>
    </source>
</evidence>
<proteinExistence type="inferred from homology"/>
<keyword evidence="5 7" id="KW-1133">Transmembrane helix</keyword>
<keyword evidence="6 7" id="KW-0472">Membrane</keyword>
<dbReference type="EMBL" id="AP024959">
    <property type="protein sequence ID" value="BCZ85349.1"/>
    <property type="molecule type" value="Genomic_DNA"/>
</dbReference>
<feature type="transmembrane region" description="Helical" evidence="7">
    <location>
        <begin position="6"/>
        <end position="26"/>
    </location>
</feature>
<dbReference type="RefSeq" id="WP_229518052.1">
    <property type="nucleotide sequence ID" value="NZ_AP024959.1"/>
</dbReference>
<dbReference type="NCBIfam" id="TIGR03023">
    <property type="entry name" value="WcaJ_sugtrans"/>
    <property type="match status" value="1"/>
</dbReference>
<evidence type="ECO:0000256" key="4">
    <source>
        <dbReference type="ARBA" id="ARBA00022692"/>
    </source>
</evidence>
<dbReference type="Proteomes" id="UP001319874">
    <property type="component" value="Plasmid pPT365"/>
</dbReference>
<keyword evidence="9" id="KW-0614">Plasmid</keyword>
<accession>A0ABM7U248</accession>
<organism evidence="9 10">
    <name type="scientific">Paraburkholderia terrae</name>
    <dbReference type="NCBI Taxonomy" id="311230"/>
    <lineage>
        <taxon>Bacteria</taxon>
        <taxon>Pseudomonadati</taxon>
        <taxon>Pseudomonadota</taxon>
        <taxon>Betaproteobacteria</taxon>
        <taxon>Burkholderiales</taxon>
        <taxon>Burkholderiaceae</taxon>
        <taxon>Paraburkholderia</taxon>
    </lineage>
</organism>
<comment type="subcellular location">
    <subcellularLocation>
        <location evidence="1">Membrane</location>
        <topology evidence="1">Multi-pass membrane protein</topology>
    </subcellularLocation>
</comment>
<dbReference type="Pfam" id="PF13727">
    <property type="entry name" value="CoA_binding_3"/>
    <property type="match status" value="1"/>
</dbReference>
<dbReference type="PANTHER" id="PTHR30576">
    <property type="entry name" value="COLANIC BIOSYNTHESIS UDP-GLUCOSE LIPID CARRIER TRANSFERASE"/>
    <property type="match status" value="1"/>
</dbReference>
<dbReference type="PANTHER" id="PTHR30576:SF0">
    <property type="entry name" value="UNDECAPRENYL-PHOSPHATE N-ACETYLGALACTOSAMINYL 1-PHOSPHATE TRANSFERASE-RELATED"/>
    <property type="match status" value="1"/>
</dbReference>
<keyword evidence="10" id="KW-1185">Reference proteome</keyword>
<dbReference type="InterPro" id="IPR017475">
    <property type="entry name" value="EPS_sugar_tfrase"/>
</dbReference>
<evidence type="ECO:0000256" key="1">
    <source>
        <dbReference type="ARBA" id="ARBA00004141"/>
    </source>
</evidence>
<evidence type="ECO:0000256" key="7">
    <source>
        <dbReference type="SAM" id="Phobius"/>
    </source>
</evidence>
<keyword evidence="3" id="KW-0808">Transferase</keyword>
<name>A0ABM7U248_9BURK</name>
<feature type="transmembrane region" description="Helical" evidence="7">
    <location>
        <begin position="177"/>
        <end position="200"/>
    </location>
</feature>
<dbReference type="InterPro" id="IPR017473">
    <property type="entry name" value="Undecaprenyl-P_gluc_Ptfrase"/>
</dbReference>
<evidence type="ECO:0000256" key="3">
    <source>
        <dbReference type="ARBA" id="ARBA00022679"/>
    </source>
</evidence>
<sequence length="363" mass="40952">MFPAVIDLTYVLFAGLGAWLVLRTLVNNVSALRRRNSRERLPVAIAAKTGSTGLLQDIVATSGSRFKPVVVFDEAAAGESTRAGLPVVDSLDLLRSLVRKRRIKELWLLGHPAQPTSIDRYVREFRHDFVNIRLIPDLQDFALASPRVVSVHGLPAINLVASPLTPGAMWPKRVFDWVFAALVLLAIAPMLLVIAVAVRLSSPGPVFFRQMRKGVDGNEFPIYKFRTMRQHVEHAGQVTQARRGDPRITRVGAFLRKTSLDELPQFINVLKGQMSVVGPRPHAVEHDELYKDLVEDYMYRYRIKPGITGWAQVNGFRGETDRIEKMEARVVCDLFYIQHWSFWLDIKIIGITLVKGFISKTAY</sequence>
<feature type="domain" description="Bacterial sugar transferase" evidence="8">
    <location>
        <begin position="172"/>
        <end position="355"/>
    </location>
</feature>
<dbReference type="InterPro" id="IPR003362">
    <property type="entry name" value="Bact_transf"/>
</dbReference>
<dbReference type="Pfam" id="PF02397">
    <property type="entry name" value="Bac_transf"/>
    <property type="match status" value="1"/>
</dbReference>
<evidence type="ECO:0000256" key="2">
    <source>
        <dbReference type="ARBA" id="ARBA00006464"/>
    </source>
</evidence>
<gene>
    <name evidence="9" type="ORF">PTKU64_90240</name>
</gene>
<reference evidence="9 10" key="1">
    <citation type="journal article" date="2022" name="Front. Microbiol.">
        <title>Identification and characterization of a novel class of self-sufficient cytochrome P450 hydroxylase involved in cyclohexanecarboxylate degradation in Paraburkholderia terrae strain KU-64.</title>
        <authorList>
            <person name="Yamamoto T."/>
            <person name="Hasegawa Y."/>
            <person name="Iwaki H."/>
        </authorList>
    </citation>
    <scope>NUCLEOTIDE SEQUENCE [LARGE SCALE GENOMIC DNA]</scope>
    <source>
        <strain evidence="9 10">KU-64</strain>
    </source>
</reference>
<dbReference type="Gene3D" id="3.40.50.720">
    <property type="entry name" value="NAD(P)-binding Rossmann-like Domain"/>
    <property type="match status" value="1"/>
</dbReference>
<comment type="similarity">
    <text evidence="2">Belongs to the bacterial sugar transferase family.</text>
</comment>
<protein>
    <submittedName>
        <fullName evidence="9">Undecaprenyl-phosphate glucose phosphotransferase</fullName>
    </submittedName>
</protein>
<evidence type="ECO:0000256" key="6">
    <source>
        <dbReference type="ARBA" id="ARBA00023136"/>
    </source>
</evidence>